<feature type="compositionally biased region" description="Low complexity" evidence="1">
    <location>
        <begin position="43"/>
        <end position="72"/>
    </location>
</feature>
<organism evidence="2 3">
    <name type="scientific">Nocardioides cavernaquae</name>
    <dbReference type="NCBI Taxonomy" id="2321396"/>
    <lineage>
        <taxon>Bacteria</taxon>
        <taxon>Bacillati</taxon>
        <taxon>Actinomycetota</taxon>
        <taxon>Actinomycetes</taxon>
        <taxon>Propionibacteriales</taxon>
        <taxon>Nocardioidaceae</taxon>
        <taxon>Nocardioides</taxon>
    </lineage>
</organism>
<sequence length="283" mass="29759">MDFRHIKLTRSLAACAVVGTLVLTGCGDKDGAAKDGAAKDEAANSSPTSGSTSPSPSGPTAGSSSADASDPSKGQAVSVESFVDDLKDGNSDVSSSHARIVMEVAGQRVVTEGDIDASGKDPEAIMTMTLPQVGKAEIRLVEGSFYMRMPGVAEDKFMVVDLDDAPGDIAQSLKSMDPAAQVDEFAKAIRAVTYLGETERSGVEVDRYRVRMDSSQLASLAGGASLPDTVVMELYLDDDNRMRGMQMEMPVQGKKFVMDGTFSQFGKDVDVQKPPASQLMANG</sequence>
<evidence type="ECO:0008006" key="4">
    <source>
        <dbReference type="Google" id="ProtNLM"/>
    </source>
</evidence>
<reference evidence="3" key="1">
    <citation type="submission" date="2018-09" db="EMBL/GenBank/DDBJ databases">
        <authorList>
            <person name="Zhu H."/>
        </authorList>
    </citation>
    <scope>NUCLEOTIDE SEQUENCE [LARGE SCALE GENOMIC DNA]</scope>
    <source>
        <strain evidence="3">K1W22B-1</strain>
    </source>
</reference>
<evidence type="ECO:0000256" key="1">
    <source>
        <dbReference type="SAM" id="MobiDB-lite"/>
    </source>
</evidence>
<dbReference type="OrthoDB" id="3781094at2"/>
<dbReference type="Proteomes" id="UP000276542">
    <property type="component" value="Unassembled WGS sequence"/>
</dbReference>
<keyword evidence="3" id="KW-1185">Reference proteome</keyword>
<gene>
    <name evidence="2" type="ORF">D4739_15845</name>
</gene>
<proteinExistence type="predicted"/>
<dbReference type="InterPro" id="IPR029046">
    <property type="entry name" value="LolA/LolB/LppX"/>
</dbReference>
<dbReference type="PROSITE" id="PS51257">
    <property type="entry name" value="PROKAR_LIPOPROTEIN"/>
    <property type="match status" value="1"/>
</dbReference>
<dbReference type="RefSeq" id="WP_120061502.1">
    <property type="nucleotide sequence ID" value="NZ_QYRP01000002.1"/>
</dbReference>
<feature type="region of interest" description="Disordered" evidence="1">
    <location>
        <begin position="30"/>
        <end position="78"/>
    </location>
</feature>
<dbReference type="Gene3D" id="2.50.20.20">
    <property type="match status" value="1"/>
</dbReference>
<dbReference type="AlphaFoldDB" id="A0A3A5HA72"/>
<dbReference type="SUPFAM" id="SSF89392">
    <property type="entry name" value="Prokaryotic lipoproteins and lipoprotein localization factors"/>
    <property type="match status" value="1"/>
</dbReference>
<dbReference type="EMBL" id="QYRP01000002">
    <property type="protein sequence ID" value="RJS47539.1"/>
    <property type="molecule type" value="Genomic_DNA"/>
</dbReference>
<protein>
    <recommendedName>
        <fullName evidence="4">LppX_LprAFG lipoprotein</fullName>
    </recommendedName>
</protein>
<evidence type="ECO:0000313" key="2">
    <source>
        <dbReference type="EMBL" id="RJS47539.1"/>
    </source>
</evidence>
<feature type="compositionally biased region" description="Basic and acidic residues" evidence="1">
    <location>
        <begin position="30"/>
        <end position="42"/>
    </location>
</feature>
<accession>A0A3A5HA72</accession>
<evidence type="ECO:0000313" key="3">
    <source>
        <dbReference type="Proteomes" id="UP000276542"/>
    </source>
</evidence>
<comment type="caution">
    <text evidence="2">The sequence shown here is derived from an EMBL/GenBank/DDBJ whole genome shotgun (WGS) entry which is preliminary data.</text>
</comment>
<name>A0A3A5HA72_9ACTN</name>